<feature type="region of interest" description="Disordered" evidence="1">
    <location>
        <begin position="119"/>
        <end position="139"/>
    </location>
</feature>
<feature type="compositionally biased region" description="Low complexity" evidence="1">
    <location>
        <begin position="119"/>
        <end position="133"/>
    </location>
</feature>
<feature type="compositionally biased region" description="Basic residues" evidence="1">
    <location>
        <begin position="340"/>
        <end position="349"/>
    </location>
</feature>
<evidence type="ECO:0000313" key="3">
    <source>
        <dbReference type="WBParaSite" id="PSU_v2.g11078.t1"/>
    </source>
</evidence>
<reference evidence="3" key="1">
    <citation type="submission" date="2022-11" db="UniProtKB">
        <authorList>
            <consortium name="WormBaseParasite"/>
        </authorList>
    </citation>
    <scope>IDENTIFICATION</scope>
</reference>
<dbReference type="WBParaSite" id="PSU_v2.g11078.t1">
    <property type="protein sequence ID" value="PSU_v2.g11078.t1"/>
    <property type="gene ID" value="PSU_v2.g11078"/>
</dbReference>
<organism evidence="2 3">
    <name type="scientific">Panagrolaimus superbus</name>
    <dbReference type="NCBI Taxonomy" id="310955"/>
    <lineage>
        <taxon>Eukaryota</taxon>
        <taxon>Metazoa</taxon>
        <taxon>Ecdysozoa</taxon>
        <taxon>Nematoda</taxon>
        <taxon>Chromadorea</taxon>
        <taxon>Rhabditida</taxon>
        <taxon>Tylenchina</taxon>
        <taxon>Panagrolaimomorpha</taxon>
        <taxon>Panagrolaimoidea</taxon>
        <taxon>Panagrolaimidae</taxon>
        <taxon>Panagrolaimus</taxon>
    </lineage>
</organism>
<feature type="compositionally biased region" description="Low complexity" evidence="1">
    <location>
        <begin position="350"/>
        <end position="359"/>
    </location>
</feature>
<evidence type="ECO:0000313" key="2">
    <source>
        <dbReference type="Proteomes" id="UP000887577"/>
    </source>
</evidence>
<proteinExistence type="predicted"/>
<dbReference type="Proteomes" id="UP000887577">
    <property type="component" value="Unplaced"/>
</dbReference>
<evidence type="ECO:0000256" key="1">
    <source>
        <dbReference type="SAM" id="MobiDB-lite"/>
    </source>
</evidence>
<keyword evidence="2" id="KW-1185">Reference proteome</keyword>
<sequence length="461" mass="50755">MPQRPQGRMMYMTAPTSQAQQQQHMQMQQQTQRAMAMNQQQRQQMMPNSQQQQQPQQHYYNIQPPRGMVPSPMKMPPQQLQIKQEGMRTPIHMAPPQMIIRGSAPGGYESVQSQVIIQQQQQPQQHQQQQQQIATGSSSQGFISRVPLNQSQTIQTRLHPTQLIPTSRGIRLIRPGDIDMQGQQYVIRSSAAPQGFSYVPSSSGEQQYHIVQQTSNYVQAQGPGLTTVRAIRQMQTSQPQTPLRMALAQSNQQGNMVIQPGVVVIQSSNGGEGTPVILDQSTGNVVATSSNTPQHVTIATTSTPIQIKQTPQIIQRPTISTVVPPAAQATPPKTTPSKTSSKKHTKKPASKPGPSTQTPTPAPAAPVKTSEPPATVLTPQSKLVQNGHLDSIIGTSRASDSFETSVKNAVNEFAETYAEFLLDELVDAARLRKVTKIENRDAKFVILRESNKEKDSEGKKK</sequence>
<protein>
    <submittedName>
        <fullName evidence="3">Transcription initiation factor TFIID subunit 12</fullName>
    </submittedName>
</protein>
<dbReference type="AlphaFoldDB" id="A0A914XV12"/>
<feature type="region of interest" description="Disordered" evidence="1">
    <location>
        <begin position="308"/>
        <end position="383"/>
    </location>
</feature>
<name>A0A914XV12_9BILA</name>
<accession>A0A914XV12</accession>
<feature type="compositionally biased region" description="Low complexity" evidence="1">
    <location>
        <begin position="308"/>
        <end position="339"/>
    </location>
</feature>